<evidence type="ECO:0000313" key="2">
    <source>
        <dbReference type="EMBL" id="AFZ15315.1"/>
    </source>
</evidence>
<dbReference type="eggNOG" id="ENOG503345Y">
    <property type="taxonomic scope" value="Bacteria"/>
</dbReference>
<name>K9W765_9CYAN</name>
<gene>
    <name evidence="2" type="ORF">Cri9333_4534</name>
</gene>
<dbReference type="STRING" id="1173022.Cri9333_4534"/>
<proteinExistence type="predicted"/>
<dbReference type="EMBL" id="CP003620">
    <property type="protein sequence ID" value="AFZ15315.1"/>
    <property type="molecule type" value="Genomic_DNA"/>
</dbReference>
<dbReference type="AlphaFoldDB" id="K9W765"/>
<feature type="transmembrane region" description="Helical" evidence="1">
    <location>
        <begin position="46"/>
        <end position="64"/>
    </location>
</feature>
<keyword evidence="3" id="KW-1185">Reference proteome</keyword>
<feature type="transmembrane region" description="Helical" evidence="1">
    <location>
        <begin position="15"/>
        <end position="34"/>
    </location>
</feature>
<organism evidence="2 3">
    <name type="scientific">Crinalium epipsammum PCC 9333</name>
    <dbReference type="NCBI Taxonomy" id="1173022"/>
    <lineage>
        <taxon>Bacteria</taxon>
        <taxon>Bacillati</taxon>
        <taxon>Cyanobacteriota</taxon>
        <taxon>Cyanophyceae</taxon>
        <taxon>Gomontiellales</taxon>
        <taxon>Gomontiellaceae</taxon>
        <taxon>Crinalium</taxon>
    </lineage>
</organism>
<evidence type="ECO:0000256" key="1">
    <source>
        <dbReference type="SAM" id="Phobius"/>
    </source>
</evidence>
<dbReference type="OrthoDB" id="425192at2"/>
<keyword evidence="1" id="KW-1133">Transmembrane helix</keyword>
<accession>K9W765</accession>
<keyword evidence="1" id="KW-0472">Membrane</keyword>
<protein>
    <submittedName>
        <fullName evidence="2">Uncharacterized protein</fullName>
    </submittedName>
</protein>
<dbReference type="HOGENOM" id="CLU_133778_0_0_3"/>
<dbReference type="RefSeq" id="WP_015205406.1">
    <property type="nucleotide sequence ID" value="NC_019753.1"/>
</dbReference>
<keyword evidence="1" id="KW-0812">Transmembrane</keyword>
<reference evidence="2 3" key="1">
    <citation type="submission" date="2012-06" db="EMBL/GenBank/DDBJ databases">
        <title>Finished chromosome of genome of Crinalium epipsammum PCC 9333.</title>
        <authorList>
            <consortium name="US DOE Joint Genome Institute"/>
            <person name="Gugger M."/>
            <person name="Coursin T."/>
            <person name="Rippka R."/>
            <person name="Tandeau De Marsac N."/>
            <person name="Huntemann M."/>
            <person name="Wei C.-L."/>
            <person name="Han J."/>
            <person name="Detter J.C."/>
            <person name="Han C."/>
            <person name="Tapia R."/>
            <person name="Davenport K."/>
            <person name="Daligault H."/>
            <person name="Erkkila T."/>
            <person name="Gu W."/>
            <person name="Munk A.C.C."/>
            <person name="Teshima H."/>
            <person name="Xu Y."/>
            <person name="Chain P."/>
            <person name="Chen A."/>
            <person name="Krypides N."/>
            <person name="Mavromatis K."/>
            <person name="Markowitz V."/>
            <person name="Szeto E."/>
            <person name="Ivanova N."/>
            <person name="Mikhailova N."/>
            <person name="Ovchinnikova G."/>
            <person name="Pagani I."/>
            <person name="Pati A."/>
            <person name="Goodwin L."/>
            <person name="Peters L."/>
            <person name="Pitluck S."/>
            <person name="Woyke T."/>
            <person name="Kerfeld C."/>
        </authorList>
    </citation>
    <scope>NUCLEOTIDE SEQUENCE [LARGE SCALE GENOMIC DNA]</scope>
    <source>
        <strain evidence="2 3">PCC 9333</strain>
    </source>
</reference>
<sequence>MNKVDPLENQYINRLQLFLYLVPVVGFFPALWTLYRREGNKEQLAVSRLAVTLAIAWLSAYTLLGTGAQVSEIFTLRLLIINSLLTSGYFIVCLSLMVQLLQGKSVRLPGFSSFAERVVRRHL</sequence>
<evidence type="ECO:0000313" key="3">
    <source>
        <dbReference type="Proteomes" id="UP000010472"/>
    </source>
</evidence>
<dbReference type="Proteomes" id="UP000010472">
    <property type="component" value="Chromosome"/>
</dbReference>
<feature type="transmembrane region" description="Helical" evidence="1">
    <location>
        <begin position="76"/>
        <end position="98"/>
    </location>
</feature>
<dbReference type="KEGG" id="cep:Cri9333_4534"/>